<dbReference type="PANTHER" id="PTHR24096">
    <property type="entry name" value="LONG-CHAIN-FATTY-ACID--COA LIGASE"/>
    <property type="match status" value="1"/>
</dbReference>
<keyword evidence="3" id="KW-0285">Flavoprotein</keyword>
<evidence type="ECO:0000313" key="8">
    <source>
        <dbReference type="EMBL" id="KAJ5214205.1"/>
    </source>
</evidence>
<dbReference type="GO" id="GO:0016405">
    <property type="term" value="F:CoA-ligase activity"/>
    <property type="evidence" value="ECO:0007669"/>
    <property type="project" value="TreeGrafter"/>
</dbReference>
<dbReference type="PANTHER" id="PTHR24096:SF265">
    <property type="entry name" value="ENZYME, PUTATIVE (AFU_ORTHOLOGUE AFUA_5G14270)-RELATED"/>
    <property type="match status" value="1"/>
</dbReference>
<dbReference type="InterPro" id="IPR013786">
    <property type="entry name" value="AcylCoA_DH/ox_N"/>
</dbReference>
<keyword evidence="9" id="KW-1185">Reference proteome</keyword>
<dbReference type="SUPFAM" id="SSF56801">
    <property type="entry name" value="Acetyl-CoA synthetase-like"/>
    <property type="match status" value="1"/>
</dbReference>
<dbReference type="EMBL" id="JAPQKQ010000001">
    <property type="protein sequence ID" value="KAJ5214205.1"/>
    <property type="molecule type" value="Genomic_DNA"/>
</dbReference>
<reference evidence="8" key="2">
    <citation type="journal article" date="2023" name="IMA Fungus">
        <title>Comparative genomic study of the Penicillium genus elucidates a diverse pangenome and 15 lateral gene transfer events.</title>
        <authorList>
            <person name="Petersen C."/>
            <person name="Sorensen T."/>
            <person name="Nielsen M.R."/>
            <person name="Sondergaard T.E."/>
            <person name="Sorensen J.L."/>
            <person name="Fitzpatrick D.A."/>
            <person name="Frisvad J.C."/>
            <person name="Nielsen K.L."/>
        </authorList>
    </citation>
    <scope>NUCLEOTIDE SEQUENCE</scope>
    <source>
        <strain evidence="8">IBT 20477</strain>
    </source>
</reference>
<reference evidence="8" key="1">
    <citation type="submission" date="2022-11" db="EMBL/GenBank/DDBJ databases">
        <authorList>
            <person name="Petersen C."/>
        </authorList>
    </citation>
    <scope>NUCLEOTIDE SEQUENCE</scope>
    <source>
        <strain evidence="8">IBT 20477</strain>
    </source>
</reference>
<dbReference type="GO" id="GO:0019748">
    <property type="term" value="P:secondary metabolic process"/>
    <property type="evidence" value="ECO:0007669"/>
    <property type="project" value="TreeGrafter"/>
</dbReference>
<dbReference type="Pfam" id="PF00441">
    <property type="entry name" value="Acyl-CoA_dh_1"/>
    <property type="match status" value="1"/>
</dbReference>
<dbReference type="GO" id="GO:0050660">
    <property type="term" value="F:flavin adenine dinucleotide binding"/>
    <property type="evidence" value="ECO:0007669"/>
    <property type="project" value="InterPro"/>
</dbReference>
<dbReference type="SUPFAM" id="SSF56645">
    <property type="entry name" value="Acyl-CoA dehydrogenase NM domain-like"/>
    <property type="match status" value="1"/>
</dbReference>
<dbReference type="InterPro" id="IPR045851">
    <property type="entry name" value="AMP-bd_C_sf"/>
</dbReference>
<dbReference type="InterPro" id="IPR037069">
    <property type="entry name" value="AcylCoA_DH/ox_N_sf"/>
</dbReference>
<sequence>MGEHESAFFKPTGDVPISTKDLLSWIFEERSAYPDGKPIYINADNPTEVLYRQQCRSIIRRLIAGLKAMSLQRGDCVCIHAFGNIYHSCIFLAVVGAGLVWTGTNPGYTRYELEHHLKSVKVKLVISESALLNDILPAAKSCKLGEEYVLDLDLMERPRPSGPTFRTWRSLMDYGEADWDTFDNLVMAKSTPACRLFSSGTTGLPKAATLSHRNLIAQHTLLHEQILKPYDISRILCLPLFHAVMVPIGHITPLRAGHTSYIMRRFKFEDFLRYTEKYKVTEIFVVPPIIVSLLQSPLIQKYSLRSLRWGMIGGAALNLEAQKAFTALINKNGRINCCYGITELSCIGVTYPWPEEDDEGSIGYFLPNLEVELVDDTHQEIRAYDTSGEIWIRGPTVIDGYFDNPAANKSAFTGDWFHTGDIGYCASKSKKWFIVDRKRELIKVRGFQVAPSELEAVLMSLPLISDAAVVGIVPDDVFGKFAAAKFLIPQLPAPLPVQWLRRLGIETLPGGLKPKEFDYMHTVIYFDEMQRSGLAGIPGSLSAGMTFGVPPIIKYGSKELQERFLPELLTGKKRTCIAITEPEAGSDVAGITTEAVRRLPMAVRTGGPGANGLFLVVVPLKDYPGVSTRKIIVGGQNTAGTAYIELDDVKVPVENIIGKEGQGMKYIMTNFNHERLTVAIGVIRQARVTLSAAFEYCMKREAFGKTLMDQPVVRHRLAKSGAKLESIWAWLEQIAIQMSEADMQLGGLTALAKAKAAKVLDDCARCSVLLFGGNGFTQSGQGEIPKSLSSISNSS</sequence>
<dbReference type="InterPro" id="IPR006089">
    <property type="entry name" value="Acyl-CoA_DH_CS"/>
</dbReference>
<comment type="caution">
    <text evidence="8">The sequence shown here is derived from an EMBL/GenBank/DDBJ whole genome shotgun (WGS) entry which is preliminary data.</text>
</comment>
<evidence type="ECO:0000256" key="2">
    <source>
        <dbReference type="ARBA" id="ARBA00009347"/>
    </source>
</evidence>
<feature type="domain" description="Acyl-CoA dehydrogenase/oxidase N-terminal" evidence="7">
    <location>
        <begin position="516"/>
        <end position="572"/>
    </location>
</feature>
<dbReference type="InterPro" id="IPR000873">
    <property type="entry name" value="AMP-dep_synth/lig_dom"/>
</dbReference>
<accession>A0A9W9TA73</accession>
<dbReference type="Gene3D" id="1.10.540.10">
    <property type="entry name" value="Acyl-CoA dehydrogenase/oxidase, N-terminal domain"/>
    <property type="match status" value="1"/>
</dbReference>
<evidence type="ECO:0000256" key="3">
    <source>
        <dbReference type="ARBA" id="ARBA00022630"/>
    </source>
</evidence>
<dbReference type="InterPro" id="IPR036250">
    <property type="entry name" value="AcylCo_DH-like_C"/>
</dbReference>
<proteinExistence type="inferred from homology"/>
<dbReference type="PROSITE" id="PS00072">
    <property type="entry name" value="ACYL_COA_DH_1"/>
    <property type="match status" value="1"/>
</dbReference>
<dbReference type="Pfam" id="PF02771">
    <property type="entry name" value="Acyl-CoA_dh_N"/>
    <property type="match status" value="1"/>
</dbReference>
<dbReference type="Gene3D" id="1.20.140.10">
    <property type="entry name" value="Butyryl-CoA Dehydrogenase, subunit A, domain 3"/>
    <property type="match status" value="1"/>
</dbReference>
<dbReference type="GO" id="GO:0003995">
    <property type="term" value="F:acyl-CoA dehydrogenase activity"/>
    <property type="evidence" value="ECO:0007669"/>
    <property type="project" value="InterPro"/>
</dbReference>
<organism evidence="8 9">
    <name type="scientific">Penicillium cf. viridicatum</name>
    <dbReference type="NCBI Taxonomy" id="2972119"/>
    <lineage>
        <taxon>Eukaryota</taxon>
        <taxon>Fungi</taxon>
        <taxon>Dikarya</taxon>
        <taxon>Ascomycota</taxon>
        <taxon>Pezizomycotina</taxon>
        <taxon>Eurotiomycetes</taxon>
        <taxon>Eurotiomycetidae</taxon>
        <taxon>Eurotiales</taxon>
        <taxon>Aspergillaceae</taxon>
        <taxon>Penicillium</taxon>
    </lineage>
</organism>
<dbReference type="SUPFAM" id="SSF47203">
    <property type="entry name" value="Acyl-CoA dehydrogenase C-terminal domain-like"/>
    <property type="match status" value="1"/>
</dbReference>
<dbReference type="AlphaFoldDB" id="A0A9W9TA73"/>
<keyword evidence="4" id="KW-0274">FAD</keyword>
<dbReference type="InterPro" id="IPR009100">
    <property type="entry name" value="AcylCoA_DH/oxidase_NM_dom_sf"/>
</dbReference>
<gene>
    <name evidence="8" type="ORF">N7449_001374</name>
</gene>
<evidence type="ECO:0000256" key="4">
    <source>
        <dbReference type="ARBA" id="ARBA00022827"/>
    </source>
</evidence>
<name>A0A9W9TA73_9EURO</name>
<dbReference type="Proteomes" id="UP001150942">
    <property type="component" value="Unassembled WGS sequence"/>
</dbReference>
<comment type="cofactor">
    <cofactor evidence="1">
        <name>FAD</name>
        <dbReference type="ChEBI" id="CHEBI:57692"/>
    </cofactor>
</comment>
<dbReference type="InterPro" id="IPR009075">
    <property type="entry name" value="AcylCo_DH/oxidase_C"/>
</dbReference>
<dbReference type="Gene3D" id="3.40.50.12780">
    <property type="entry name" value="N-terminal domain of ligase-like"/>
    <property type="match status" value="1"/>
</dbReference>
<dbReference type="Gene3D" id="3.30.300.30">
    <property type="match status" value="1"/>
</dbReference>
<dbReference type="OrthoDB" id="6509636at2759"/>
<evidence type="ECO:0000256" key="1">
    <source>
        <dbReference type="ARBA" id="ARBA00001974"/>
    </source>
</evidence>
<protein>
    <submittedName>
        <fullName evidence="8">Uncharacterized protein</fullName>
    </submittedName>
</protein>
<dbReference type="Pfam" id="PF00501">
    <property type="entry name" value="AMP-binding"/>
    <property type="match status" value="1"/>
</dbReference>
<evidence type="ECO:0000313" key="9">
    <source>
        <dbReference type="Proteomes" id="UP001150942"/>
    </source>
</evidence>
<dbReference type="InterPro" id="IPR042099">
    <property type="entry name" value="ANL_N_sf"/>
</dbReference>
<comment type="similarity">
    <text evidence="2">Belongs to the acyl-CoA dehydrogenase family.</text>
</comment>
<evidence type="ECO:0000259" key="5">
    <source>
        <dbReference type="Pfam" id="PF00441"/>
    </source>
</evidence>
<dbReference type="InterPro" id="IPR046373">
    <property type="entry name" value="Acyl-CoA_Oxase/DH_mid-dom_sf"/>
</dbReference>
<evidence type="ECO:0000259" key="6">
    <source>
        <dbReference type="Pfam" id="PF00501"/>
    </source>
</evidence>
<evidence type="ECO:0000259" key="7">
    <source>
        <dbReference type="Pfam" id="PF02771"/>
    </source>
</evidence>
<feature type="domain" description="AMP-dependent synthetase/ligase" evidence="6">
    <location>
        <begin position="36"/>
        <end position="402"/>
    </location>
</feature>
<feature type="domain" description="Acyl-CoA dehydrogenase/oxidase C-terminal" evidence="5">
    <location>
        <begin position="661"/>
        <end position="779"/>
    </location>
</feature>
<dbReference type="Gene3D" id="2.40.110.10">
    <property type="entry name" value="Butyryl-CoA Dehydrogenase, subunit A, domain 2"/>
    <property type="match status" value="2"/>
</dbReference>